<dbReference type="InterPro" id="IPR011458">
    <property type="entry name" value="DUF1564"/>
</dbReference>
<sequence>MGYLRNEKKSRHARWLPEEKNHVLIVDRNVREVQFKRKGKISSSPSDFWIPNELAPLLRSRISKYGSLKKVLRMLLEGKRNRLHSLFRFSKCEKTLYQSKDLELIRFSFRPNAADWAEMRLAARYYGVSICYFFVMLLSLQEERSGSGDTRKGIYKKEKLGIILIQEIIPERNRIAFSIFLKPGLRDGKRGRSEKT</sequence>
<dbReference type="Pfam" id="PF07600">
    <property type="entry name" value="DUF1564"/>
    <property type="match status" value="1"/>
</dbReference>
<evidence type="ECO:0000313" key="2">
    <source>
        <dbReference type="Proteomes" id="UP000232122"/>
    </source>
</evidence>
<reference evidence="1 2" key="1">
    <citation type="journal article" date="2018" name="Microb. Genom.">
        <title>Deciphering the unexplored Leptospira diversity from soils uncovers genomic evolution to virulence.</title>
        <authorList>
            <person name="Thibeaux R."/>
            <person name="Iraola G."/>
            <person name="Ferres I."/>
            <person name="Bierque E."/>
            <person name="Girault D."/>
            <person name="Soupe-Gilbert M.E."/>
            <person name="Picardeau M."/>
            <person name="Goarant C."/>
        </authorList>
    </citation>
    <scope>NUCLEOTIDE SEQUENCE [LARGE SCALE GENOMIC DNA]</scope>
    <source>
        <strain evidence="1 2">ATI7-C-A5</strain>
    </source>
</reference>
<accession>A0AAE4QRJ6</accession>
<proteinExistence type="predicted"/>
<name>A0AAE4QRJ6_9LEPT</name>
<organism evidence="1 2">
    <name type="scientific">Leptospira ellisii</name>
    <dbReference type="NCBI Taxonomy" id="2023197"/>
    <lineage>
        <taxon>Bacteria</taxon>
        <taxon>Pseudomonadati</taxon>
        <taxon>Spirochaetota</taxon>
        <taxon>Spirochaetia</taxon>
        <taxon>Leptospirales</taxon>
        <taxon>Leptospiraceae</taxon>
        <taxon>Leptospira</taxon>
    </lineage>
</organism>
<dbReference type="Proteomes" id="UP000232122">
    <property type="component" value="Unassembled WGS sequence"/>
</dbReference>
<comment type="caution">
    <text evidence="1">The sequence shown here is derived from an EMBL/GenBank/DDBJ whole genome shotgun (WGS) entry which is preliminary data.</text>
</comment>
<evidence type="ECO:0000313" key="1">
    <source>
        <dbReference type="EMBL" id="MDV6237808.1"/>
    </source>
</evidence>
<dbReference type="RefSeq" id="WP_100748523.1">
    <property type="nucleotide sequence ID" value="NZ_NPEF02000035.1"/>
</dbReference>
<protein>
    <submittedName>
        <fullName evidence="1">DUF1564 family protein</fullName>
    </submittedName>
</protein>
<gene>
    <name evidence="1" type="ORF">CH379_019445</name>
</gene>
<dbReference type="AlphaFoldDB" id="A0AAE4QRJ6"/>
<keyword evidence="2" id="KW-1185">Reference proteome</keyword>
<dbReference type="EMBL" id="NPEF02000035">
    <property type="protein sequence ID" value="MDV6237808.1"/>
    <property type="molecule type" value="Genomic_DNA"/>
</dbReference>